<dbReference type="Pfam" id="PF08327">
    <property type="entry name" value="AHSA1"/>
    <property type="match status" value="1"/>
</dbReference>
<organism evidence="3 4">
    <name type="scientific">Paracoccus caeni</name>
    <dbReference type="NCBI Taxonomy" id="657651"/>
    <lineage>
        <taxon>Bacteria</taxon>
        <taxon>Pseudomonadati</taxon>
        <taxon>Pseudomonadota</taxon>
        <taxon>Alphaproteobacteria</taxon>
        <taxon>Rhodobacterales</taxon>
        <taxon>Paracoccaceae</taxon>
        <taxon>Paracoccus</taxon>
    </lineage>
</organism>
<dbReference type="AlphaFoldDB" id="A0A934W141"/>
<dbReference type="EMBL" id="JAEPRQ010000003">
    <property type="protein sequence ID" value="MBK4216419.1"/>
    <property type="molecule type" value="Genomic_DNA"/>
</dbReference>
<dbReference type="InterPro" id="IPR023393">
    <property type="entry name" value="START-like_dom_sf"/>
</dbReference>
<evidence type="ECO:0000256" key="1">
    <source>
        <dbReference type="ARBA" id="ARBA00006817"/>
    </source>
</evidence>
<sequence>MTDATNELVLDRILNAPREKLWRCWTDPKLMEEWFCPKPWSVSDAVVDLRPGGEFSTVMHGPEGEEFPNTGVYLEIVEGRKLIFTDAFAPGWLPSGRPFMVAEITFEDAGEGRTHYVARARHWSEEVKKEHEAMGFHEGWSAVADQLEALANTL</sequence>
<protein>
    <submittedName>
        <fullName evidence="3">SRPBCC family protein</fullName>
    </submittedName>
</protein>
<comment type="similarity">
    <text evidence="1">Belongs to the AHA1 family.</text>
</comment>
<dbReference type="SUPFAM" id="SSF55961">
    <property type="entry name" value="Bet v1-like"/>
    <property type="match status" value="1"/>
</dbReference>
<gene>
    <name evidence="3" type="ORF">JJJ17_10825</name>
</gene>
<evidence type="ECO:0000313" key="4">
    <source>
        <dbReference type="Proteomes" id="UP000640485"/>
    </source>
</evidence>
<dbReference type="InterPro" id="IPR013538">
    <property type="entry name" value="ASHA1/2-like_C"/>
</dbReference>
<reference evidence="3" key="1">
    <citation type="submission" date="2021-01" db="EMBL/GenBank/DDBJ databases">
        <title>Paracoccus amoyensis sp. nov., isolated from the surface seawater along the coast of Xiamen Island, China.</title>
        <authorList>
            <person name="Lyu L."/>
        </authorList>
    </citation>
    <scope>NUCLEOTIDE SEQUENCE</scope>
    <source>
        <strain evidence="3">MJ17</strain>
    </source>
</reference>
<evidence type="ECO:0000313" key="3">
    <source>
        <dbReference type="EMBL" id="MBK4216419.1"/>
    </source>
</evidence>
<name>A0A934W141_9RHOB</name>
<dbReference type="Gene3D" id="3.30.530.20">
    <property type="match status" value="1"/>
</dbReference>
<evidence type="ECO:0000259" key="2">
    <source>
        <dbReference type="Pfam" id="PF08327"/>
    </source>
</evidence>
<proteinExistence type="inferred from homology"/>
<keyword evidence="4" id="KW-1185">Reference proteome</keyword>
<dbReference type="RefSeq" id="WP_200686250.1">
    <property type="nucleotide sequence ID" value="NZ_JAEPRQ010000003.1"/>
</dbReference>
<accession>A0A934W141</accession>
<dbReference type="CDD" id="cd08896">
    <property type="entry name" value="SRPBCC_CalC_Aha1-like_3"/>
    <property type="match status" value="1"/>
</dbReference>
<comment type="caution">
    <text evidence="3">The sequence shown here is derived from an EMBL/GenBank/DDBJ whole genome shotgun (WGS) entry which is preliminary data.</text>
</comment>
<dbReference type="Proteomes" id="UP000640485">
    <property type="component" value="Unassembled WGS sequence"/>
</dbReference>
<feature type="domain" description="Activator of Hsp90 ATPase homologue 1/2-like C-terminal" evidence="2">
    <location>
        <begin position="15"/>
        <end position="151"/>
    </location>
</feature>